<dbReference type="Pfam" id="PF13231">
    <property type="entry name" value="PMT_2"/>
    <property type="match status" value="1"/>
</dbReference>
<comment type="subcellular location">
    <subcellularLocation>
        <location evidence="1">Cell membrane</location>
        <topology evidence="1">Multi-pass membrane protein</topology>
    </subcellularLocation>
</comment>
<protein>
    <recommendedName>
        <fullName evidence="9">Glycosyltransferase RgtA/B/C/D-like domain-containing protein</fullName>
    </recommendedName>
</protein>
<name>A0A1F6DBT1_9BACT</name>
<reference evidence="10 11" key="1">
    <citation type="journal article" date="2016" name="Nat. Commun.">
        <title>Thousands of microbial genomes shed light on interconnected biogeochemical processes in an aquifer system.</title>
        <authorList>
            <person name="Anantharaman K."/>
            <person name="Brown C.T."/>
            <person name="Hug L.A."/>
            <person name="Sharon I."/>
            <person name="Castelle C.J."/>
            <person name="Probst A.J."/>
            <person name="Thomas B.C."/>
            <person name="Singh A."/>
            <person name="Wilkins M.J."/>
            <person name="Karaoz U."/>
            <person name="Brodie E.L."/>
            <person name="Williams K.H."/>
            <person name="Hubbard S.S."/>
            <person name="Banfield J.F."/>
        </authorList>
    </citation>
    <scope>NUCLEOTIDE SEQUENCE [LARGE SCALE GENOMIC DNA]</scope>
</reference>
<comment type="caution">
    <text evidence="10">The sequence shown here is derived from an EMBL/GenBank/DDBJ whole genome shotgun (WGS) entry which is preliminary data.</text>
</comment>
<dbReference type="PANTHER" id="PTHR33908:SF11">
    <property type="entry name" value="MEMBRANE PROTEIN"/>
    <property type="match status" value="1"/>
</dbReference>
<evidence type="ECO:0000256" key="8">
    <source>
        <dbReference type="SAM" id="Phobius"/>
    </source>
</evidence>
<sequence>MPTLPARFGPTKTYFGLLLCLLAIVGFYATYRLTESPPTWYDEGIYIQVAESFSERGEQTIQVAPDEFKQVDFLTIGYPLIAPVALSLTLFDDSLLAARVPMVLFIVLAAFFAWLLLYRTLGPREALLGLALLATFPILYGNGKNVLGEVPGLFYAMLSLLALHRLQSRHFEGMGNYALLGLATGLVAATKPVFMLVPAAIGLVLLLNIRSIPLRSKNIAAALIAFIAPLALWMYLQFGQVSPAAILAYYANPYGVASIPGTMAHNLLGFLTETTPLYAAALMSLWVLALLIRLYRREKISLVEQSAFAFSVLILFAYLRTAGWYRYLFQAMVFALMFTPHSLQIVAEAVGRHLAFVRPHAARITILVVAGLAMMQFYQLNYSSWVAEYYASTRTAKMIEYFSTYPENKSIFIYNSPAAIIFLPTKRYYQYLQPTDAISYGSEQLHLIEEGAPDMILIAPETYARDEALFDRYMESGMAAAYLILERK</sequence>
<evidence type="ECO:0000256" key="5">
    <source>
        <dbReference type="ARBA" id="ARBA00022692"/>
    </source>
</evidence>
<evidence type="ECO:0000313" key="10">
    <source>
        <dbReference type="EMBL" id="OGG58876.1"/>
    </source>
</evidence>
<feature type="transmembrane region" description="Helical" evidence="8">
    <location>
        <begin position="302"/>
        <end position="321"/>
    </location>
</feature>
<evidence type="ECO:0000259" key="9">
    <source>
        <dbReference type="Pfam" id="PF13231"/>
    </source>
</evidence>
<feature type="transmembrane region" description="Helical" evidence="8">
    <location>
        <begin position="126"/>
        <end position="143"/>
    </location>
</feature>
<dbReference type="AlphaFoldDB" id="A0A1F6DBT1"/>
<dbReference type="GO" id="GO:0016763">
    <property type="term" value="F:pentosyltransferase activity"/>
    <property type="evidence" value="ECO:0007669"/>
    <property type="project" value="TreeGrafter"/>
</dbReference>
<dbReference type="GO" id="GO:0005886">
    <property type="term" value="C:plasma membrane"/>
    <property type="evidence" value="ECO:0007669"/>
    <property type="project" value="UniProtKB-SubCell"/>
</dbReference>
<dbReference type="Proteomes" id="UP000176377">
    <property type="component" value="Unassembled WGS sequence"/>
</dbReference>
<keyword evidence="4" id="KW-0808">Transferase</keyword>
<feature type="transmembrane region" description="Helical" evidence="8">
    <location>
        <begin position="12"/>
        <end position="31"/>
    </location>
</feature>
<feature type="transmembrane region" description="Helical" evidence="8">
    <location>
        <begin position="179"/>
        <end position="207"/>
    </location>
</feature>
<gene>
    <name evidence="10" type="ORF">A2765_00655</name>
</gene>
<keyword evidence="3" id="KW-0328">Glycosyltransferase</keyword>
<dbReference type="GO" id="GO:0009103">
    <property type="term" value="P:lipopolysaccharide biosynthetic process"/>
    <property type="evidence" value="ECO:0007669"/>
    <property type="project" value="UniProtKB-ARBA"/>
</dbReference>
<evidence type="ECO:0000256" key="2">
    <source>
        <dbReference type="ARBA" id="ARBA00022475"/>
    </source>
</evidence>
<organism evidence="10 11">
    <name type="scientific">Candidatus Kaiserbacteria bacterium RIFCSPHIGHO2_01_FULL_56_24</name>
    <dbReference type="NCBI Taxonomy" id="1798487"/>
    <lineage>
        <taxon>Bacteria</taxon>
        <taxon>Candidatus Kaiseribacteriota</taxon>
    </lineage>
</organism>
<evidence type="ECO:0000256" key="4">
    <source>
        <dbReference type="ARBA" id="ARBA00022679"/>
    </source>
</evidence>
<evidence type="ECO:0000256" key="1">
    <source>
        <dbReference type="ARBA" id="ARBA00004651"/>
    </source>
</evidence>
<accession>A0A1F6DBT1</accession>
<evidence type="ECO:0000256" key="7">
    <source>
        <dbReference type="ARBA" id="ARBA00023136"/>
    </source>
</evidence>
<dbReference type="EMBL" id="MFLA01000026">
    <property type="protein sequence ID" value="OGG58876.1"/>
    <property type="molecule type" value="Genomic_DNA"/>
</dbReference>
<evidence type="ECO:0000256" key="6">
    <source>
        <dbReference type="ARBA" id="ARBA00022989"/>
    </source>
</evidence>
<evidence type="ECO:0000313" key="11">
    <source>
        <dbReference type="Proteomes" id="UP000176377"/>
    </source>
</evidence>
<dbReference type="PANTHER" id="PTHR33908">
    <property type="entry name" value="MANNOSYLTRANSFERASE YKCB-RELATED"/>
    <property type="match status" value="1"/>
</dbReference>
<feature type="transmembrane region" description="Helical" evidence="8">
    <location>
        <begin position="277"/>
        <end position="295"/>
    </location>
</feature>
<keyword evidence="6 8" id="KW-1133">Transmembrane helix</keyword>
<keyword evidence="2" id="KW-1003">Cell membrane</keyword>
<evidence type="ECO:0000256" key="3">
    <source>
        <dbReference type="ARBA" id="ARBA00022676"/>
    </source>
</evidence>
<feature type="transmembrane region" description="Helical" evidence="8">
    <location>
        <begin position="361"/>
        <end position="378"/>
    </location>
</feature>
<proteinExistence type="predicted"/>
<dbReference type="InterPro" id="IPR050297">
    <property type="entry name" value="LipidA_mod_glycosyltrf_83"/>
</dbReference>
<keyword evidence="5 8" id="KW-0812">Transmembrane</keyword>
<feature type="transmembrane region" description="Helical" evidence="8">
    <location>
        <begin position="219"/>
        <end position="236"/>
    </location>
</feature>
<feature type="transmembrane region" description="Helical" evidence="8">
    <location>
        <begin position="103"/>
        <end position="120"/>
    </location>
</feature>
<keyword evidence="7 8" id="KW-0472">Membrane</keyword>
<dbReference type="InterPro" id="IPR038731">
    <property type="entry name" value="RgtA/B/C-like"/>
</dbReference>
<feature type="domain" description="Glycosyltransferase RgtA/B/C/D-like" evidence="9">
    <location>
        <begin position="85"/>
        <end position="233"/>
    </location>
</feature>